<accession>A0A6M3XMF4</accession>
<reference evidence="2" key="1">
    <citation type="submission" date="2020-03" db="EMBL/GenBank/DDBJ databases">
        <title>The deep terrestrial virosphere.</title>
        <authorList>
            <person name="Holmfeldt K."/>
            <person name="Nilsson E."/>
            <person name="Simone D."/>
            <person name="Lopez-Fernandez M."/>
            <person name="Wu X."/>
            <person name="de Brujin I."/>
            <person name="Lundin D."/>
            <person name="Andersson A."/>
            <person name="Bertilsson S."/>
            <person name="Dopson M."/>
        </authorList>
    </citation>
    <scope>NUCLEOTIDE SEQUENCE</scope>
    <source>
        <strain evidence="2">TM448B01464</strain>
    </source>
</reference>
<proteinExistence type="predicted"/>
<name>A0A6M3XMF4_9ZZZZ</name>
<evidence type="ECO:0000256" key="1">
    <source>
        <dbReference type="SAM" id="Coils"/>
    </source>
</evidence>
<sequence length="127" mass="14355">MKAEMSALDELVKPENWNKSSMAWRGEGYPADIAEHAAAELAQLRRLRDNYKATSELLAIREEQIGELLNEKAQLRAALDEARKVAESDDSDYEADPTCTCCGHFDSEHDPECLRPDCECNHFQRVA</sequence>
<dbReference type="AlphaFoldDB" id="A0A6M3XMF4"/>
<feature type="coiled-coil region" evidence="1">
    <location>
        <begin position="34"/>
        <end position="85"/>
    </location>
</feature>
<evidence type="ECO:0000313" key="2">
    <source>
        <dbReference type="EMBL" id="QJH98999.1"/>
    </source>
</evidence>
<protein>
    <submittedName>
        <fullName evidence="2">Uncharacterized protein</fullName>
    </submittedName>
</protein>
<keyword evidence="1" id="KW-0175">Coiled coil</keyword>
<organism evidence="2">
    <name type="scientific">viral metagenome</name>
    <dbReference type="NCBI Taxonomy" id="1070528"/>
    <lineage>
        <taxon>unclassified sequences</taxon>
        <taxon>metagenomes</taxon>
        <taxon>organismal metagenomes</taxon>
    </lineage>
</organism>
<gene>
    <name evidence="2" type="ORF">TM448B01464_0004</name>
</gene>
<dbReference type="EMBL" id="MT144763">
    <property type="protein sequence ID" value="QJH98999.1"/>
    <property type="molecule type" value="Genomic_DNA"/>
</dbReference>